<name>A0ABS7F0E7_9PROT</name>
<proteinExistence type="predicted"/>
<protein>
    <submittedName>
        <fullName evidence="2">Ribbon-helix-helix domain-containing protein</fullName>
    </submittedName>
</protein>
<dbReference type="RefSeq" id="WP_220115724.1">
    <property type="nucleotide sequence ID" value="NZ_JAHZUY010000002.1"/>
</dbReference>
<dbReference type="EMBL" id="JAHZUY010000002">
    <property type="protein sequence ID" value="MBW8268225.1"/>
    <property type="molecule type" value="Genomic_DNA"/>
</dbReference>
<feature type="domain" description="Ribbon-helix-helix" evidence="1">
    <location>
        <begin position="13"/>
        <end position="76"/>
    </location>
</feature>
<dbReference type="Gene3D" id="1.10.3990.20">
    <property type="entry name" value="protein bp1543"/>
    <property type="match status" value="1"/>
</dbReference>
<sequence length="85" mass="9069">MSEDSPGGGRHLRKRSFTVAGHRTSVALEPEFWAALETAAARRGISLAALIALLDARRTASRMPLASALRVFALAEVEATAPRRG</sequence>
<dbReference type="InterPro" id="IPR038268">
    <property type="entry name" value="RHH_sf"/>
</dbReference>
<dbReference type="Pfam" id="PF13467">
    <property type="entry name" value="RHH_4"/>
    <property type="match status" value="1"/>
</dbReference>
<reference evidence="2 3" key="1">
    <citation type="submission" date="2021-08" db="EMBL/GenBank/DDBJ databases">
        <title>Caldovatus sediminis gen. nov., sp. nov., a moderately thermophilic bacterium isolated from a hot spring.</title>
        <authorList>
            <person name="Hu C.-J."/>
            <person name="Li W.-J."/>
            <person name="Xian W.-D."/>
        </authorList>
    </citation>
    <scope>NUCLEOTIDE SEQUENCE [LARGE SCALE GENOMIC DNA]</scope>
    <source>
        <strain evidence="2 3">SYSU G05006</strain>
    </source>
</reference>
<comment type="caution">
    <text evidence="2">The sequence shown here is derived from an EMBL/GenBank/DDBJ whole genome shotgun (WGS) entry which is preliminary data.</text>
</comment>
<gene>
    <name evidence="2" type="ORF">K1J50_01855</name>
</gene>
<keyword evidence="3" id="KW-1185">Reference proteome</keyword>
<dbReference type="InterPro" id="IPR027373">
    <property type="entry name" value="RHH_dom"/>
</dbReference>
<organism evidence="2 3">
    <name type="scientific">Caldovatus aquaticus</name>
    <dbReference type="NCBI Taxonomy" id="2865671"/>
    <lineage>
        <taxon>Bacteria</taxon>
        <taxon>Pseudomonadati</taxon>
        <taxon>Pseudomonadota</taxon>
        <taxon>Alphaproteobacteria</taxon>
        <taxon>Acetobacterales</taxon>
        <taxon>Roseomonadaceae</taxon>
        <taxon>Caldovatus</taxon>
    </lineage>
</organism>
<evidence type="ECO:0000313" key="2">
    <source>
        <dbReference type="EMBL" id="MBW8268225.1"/>
    </source>
</evidence>
<accession>A0ABS7F0E7</accession>
<evidence type="ECO:0000313" key="3">
    <source>
        <dbReference type="Proteomes" id="UP001519924"/>
    </source>
</evidence>
<dbReference type="Proteomes" id="UP001519924">
    <property type="component" value="Unassembled WGS sequence"/>
</dbReference>
<evidence type="ECO:0000259" key="1">
    <source>
        <dbReference type="Pfam" id="PF13467"/>
    </source>
</evidence>